<dbReference type="RefSeq" id="XP_009827358.1">
    <property type="nucleotide sequence ID" value="XM_009829056.1"/>
</dbReference>
<reference evidence="2" key="1">
    <citation type="submission" date="2013-12" db="EMBL/GenBank/DDBJ databases">
        <title>The Genome Sequence of Aphanomyces astaci APO3.</title>
        <authorList>
            <consortium name="The Broad Institute Genomics Platform"/>
            <person name="Russ C."/>
            <person name="Tyler B."/>
            <person name="van West P."/>
            <person name="Dieguez-Uribeondo J."/>
            <person name="Young S.K."/>
            <person name="Zeng Q."/>
            <person name="Gargeya S."/>
            <person name="Fitzgerald M."/>
            <person name="Abouelleil A."/>
            <person name="Alvarado L."/>
            <person name="Chapman S.B."/>
            <person name="Gainer-Dewar J."/>
            <person name="Goldberg J."/>
            <person name="Griggs A."/>
            <person name="Gujja S."/>
            <person name="Hansen M."/>
            <person name="Howarth C."/>
            <person name="Imamovic A."/>
            <person name="Ireland A."/>
            <person name="Larimer J."/>
            <person name="McCowan C."/>
            <person name="Murphy C."/>
            <person name="Pearson M."/>
            <person name="Poon T.W."/>
            <person name="Priest M."/>
            <person name="Roberts A."/>
            <person name="Saif S."/>
            <person name="Shea T."/>
            <person name="Sykes S."/>
            <person name="Wortman J."/>
            <person name="Nusbaum C."/>
            <person name="Birren B."/>
        </authorList>
    </citation>
    <scope>NUCLEOTIDE SEQUENCE [LARGE SCALE GENOMIC DNA]</scope>
    <source>
        <strain evidence="2">APO3</strain>
    </source>
</reference>
<organism evidence="2">
    <name type="scientific">Aphanomyces astaci</name>
    <name type="common">Crayfish plague agent</name>
    <dbReference type="NCBI Taxonomy" id="112090"/>
    <lineage>
        <taxon>Eukaryota</taxon>
        <taxon>Sar</taxon>
        <taxon>Stramenopiles</taxon>
        <taxon>Oomycota</taxon>
        <taxon>Saprolegniomycetes</taxon>
        <taxon>Saprolegniales</taxon>
        <taxon>Verrucalvaceae</taxon>
        <taxon>Aphanomyces</taxon>
    </lineage>
</organism>
<name>W4GYC7_APHAT</name>
<accession>W4GYC7</accession>
<dbReference type="GeneID" id="20806511"/>
<keyword evidence="1" id="KW-1133">Transmembrane helix</keyword>
<proteinExistence type="predicted"/>
<gene>
    <name evidence="2" type="ORF">H257_04515</name>
</gene>
<evidence type="ECO:0000256" key="1">
    <source>
        <dbReference type="SAM" id="Phobius"/>
    </source>
</evidence>
<protein>
    <submittedName>
        <fullName evidence="2">Uncharacterized protein</fullName>
    </submittedName>
</protein>
<dbReference type="VEuPathDB" id="FungiDB:H257_04515"/>
<sequence>MKDAAAALFARIANLFVANFTVTFQNELRFMSEMTGSVAAQAMRADNVPVQTIVRHASTALSRL</sequence>
<keyword evidence="1" id="KW-0472">Membrane</keyword>
<evidence type="ECO:0000313" key="2">
    <source>
        <dbReference type="EMBL" id="ETV83928.1"/>
    </source>
</evidence>
<keyword evidence="1" id="KW-0812">Transmembrane</keyword>
<feature type="transmembrane region" description="Helical" evidence="1">
    <location>
        <begin position="6"/>
        <end position="24"/>
    </location>
</feature>
<dbReference type="EMBL" id="KI913120">
    <property type="protein sequence ID" value="ETV83928.1"/>
    <property type="molecule type" value="Genomic_DNA"/>
</dbReference>
<dbReference type="OrthoDB" id="69139at2759"/>
<dbReference type="AlphaFoldDB" id="W4GYC7"/>